<sequence>MALATESFPTNLGVGSIGSLVYLCIVATLLALTMQNTGLKYAEPSHAALLMGTESFFGAMFGVLLLGETFSVRTAFGAVLIMAAVVVSETQLKFLRRNKRVLQAEAVSGK</sequence>
<dbReference type="PANTHER" id="PTHR42920:SF5">
    <property type="entry name" value="EAMA DOMAIN-CONTAINING PROTEIN"/>
    <property type="match status" value="1"/>
</dbReference>
<dbReference type="InterPro" id="IPR000620">
    <property type="entry name" value="EamA_dom"/>
</dbReference>
<keyword evidence="2" id="KW-1003">Cell membrane</keyword>
<feature type="transmembrane region" description="Helical" evidence="6">
    <location>
        <begin position="72"/>
        <end position="90"/>
    </location>
</feature>
<evidence type="ECO:0000256" key="5">
    <source>
        <dbReference type="ARBA" id="ARBA00023136"/>
    </source>
</evidence>
<evidence type="ECO:0000256" key="1">
    <source>
        <dbReference type="ARBA" id="ARBA00004651"/>
    </source>
</evidence>
<feature type="domain" description="EamA" evidence="7">
    <location>
        <begin position="13"/>
        <end position="87"/>
    </location>
</feature>
<comment type="subcellular location">
    <subcellularLocation>
        <location evidence="1">Cell membrane</location>
        <topology evidence="1">Multi-pass membrane protein</topology>
    </subcellularLocation>
</comment>
<dbReference type="EMBL" id="VSSQ01033260">
    <property type="protein sequence ID" value="MPM84790.1"/>
    <property type="molecule type" value="Genomic_DNA"/>
</dbReference>
<evidence type="ECO:0000256" key="4">
    <source>
        <dbReference type="ARBA" id="ARBA00022989"/>
    </source>
</evidence>
<evidence type="ECO:0000256" key="2">
    <source>
        <dbReference type="ARBA" id="ARBA00022475"/>
    </source>
</evidence>
<proteinExistence type="predicted"/>
<protein>
    <recommendedName>
        <fullName evidence="7">EamA domain-containing protein</fullName>
    </recommendedName>
</protein>
<evidence type="ECO:0000313" key="8">
    <source>
        <dbReference type="EMBL" id="MPM84790.1"/>
    </source>
</evidence>
<dbReference type="PANTHER" id="PTHR42920">
    <property type="entry name" value="OS03G0707200 PROTEIN-RELATED"/>
    <property type="match status" value="1"/>
</dbReference>
<evidence type="ECO:0000256" key="3">
    <source>
        <dbReference type="ARBA" id="ARBA00022692"/>
    </source>
</evidence>
<dbReference type="SUPFAM" id="SSF103481">
    <property type="entry name" value="Multidrug resistance efflux transporter EmrE"/>
    <property type="match status" value="1"/>
</dbReference>
<accession>A0A645D5L5</accession>
<feature type="transmembrane region" description="Helical" evidence="6">
    <location>
        <begin position="12"/>
        <end position="34"/>
    </location>
</feature>
<dbReference type="AlphaFoldDB" id="A0A645D5L5"/>
<dbReference type="GO" id="GO:0005886">
    <property type="term" value="C:plasma membrane"/>
    <property type="evidence" value="ECO:0007669"/>
    <property type="project" value="UniProtKB-SubCell"/>
</dbReference>
<evidence type="ECO:0000256" key="6">
    <source>
        <dbReference type="SAM" id="Phobius"/>
    </source>
</evidence>
<keyword evidence="5 6" id="KW-0472">Membrane</keyword>
<dbReference type="InterPro" id="IPR037185">
    <property type="entry name" value="EmrE-like"/>
</dbReference>
<dbReference type="InterPro" id="IPR051258">
    <property type="entry name" value="Diverse_Substrate_Transporter"/>
</dbReference>
<dbReference type="Pfam" id="PF00892">
    <property type="entry name" value="EamA"/>
    <property type="match status" value="1"/>
</dbReference>
<keyword evidence="3 6" id="KW-0812">Transmembrane</keyword>
<organism evidence="8">
    <name type="scientific">bioreactor metagenome</name>
    <dbReference type="NCBI Taxonomy" id="1076179"/>
    <lineage>
        <taxon>unclassified sequences</taxon>
        <taxon>metagenomes</taxon>
        <taxon>ecological metagenomes</taxon>
    </lineage>
</organism>
<dbReference type="Gene3D" id="1.10.3730.20">
    <property type="match status" value="1"/>
</dbReference>
<evidence type="ECO:0000259" key="7">
    <source>
        <dbReference type="Pfam" id="PF00892"/>
    </source>
</evidence>
<gene>
    <name evidence="8" type="ORF">SDC9_131866</name>
</gene>
<reference evidence="8" key="1">
    <citation type="submission" date="2019-08" db="EMBL/GenBank/DDBJ databases">
        <authorList>
            <person name="Kucharzyk K."/>
            <person name="Murdoch R.W."/>
            <person name="Higgins S."/>
            <person name="Loffler F."/>
        </authorList>
    </citation>
    <scope>NUCLEOTIDE SEQUENCE</scope>
</reference>
<keyword evidence="4 6" id="KW-1133">Transmembrane helix</keyword>
<name>A0A645D5L5_9ZZZZ</name>
<comment type="caution">
    <text evidence="8">The sequence shown here is derived from an EMBL/GenBank/DDBJ whole genome shotgun (WGS) entry which is preliminary data.</text>
</comment>